<feature type="transmembrane region" description="Helical" evidence="2">
    <location>
        <begin position="45"/>
        <end position="63"/>
    </location>
</feature>
<reference evidence="3 4" key="1">
    <citation type="submission" date="2018-11" db="EMBL/GenBank/DDBJ databases">
        <title>Chryseotalea sanarue gen. nov., sp., nov., a member of the family Cytophagaceae, isolated from a brackish lake in Hamamatsu Japan.</title>
        <authorList>
            <person name="Maejima Y."/>
            <person name="Iino T."/>
            <person name="Muraguchi Y."/>
            <person name="Fukuda K."/>
            <person name="Ohkuma M."/>
            <person name="Moriuchi R."/>
            <person name="Dohra H."/>
            <person name="Kimbara K."/>
            <person name="Shintani M."/>
        </authorList>
    </citation>
    <scope>NUCLEOTIDE SEQUENCE [LARGE SCALE GENOMIC DNA]</scope>
    <source>
        <strain evidence="3 4">Ys</strain>
    </source>
</reference>
<evidence type="ECO:0000256" key="2">
    <source>
        <dbReference type="SAM" id="Phobius"/>
    </source>
</evidence>
<protein>
    <recommendedName>
        <fullName evidence="5">DUF1049 domain-containing protein</fullName>
    </recommendedName>
</protein>
<keyword evidence="2" id="KW-1133">Transmembrane helix</keyword>
<dbReference type="AlphaFoldDB" id="A0A401UD63"/>
<evidence type="ECO:0000256" key="1">
    <source>
        <dbReference type="SAM" id="Coils"/>
    </source>
</evidence>
<evidence type="ECO:0000313" key="3">
    <source>
        <dbReference type="EMBL" id="GCC52837.1"/>
    </source>
</evidence>
<organism evidence="3 4">
    <name type="scientific">Chryseotalea sanaruensis</name>
    <dbReference type="NCBI Taxonomy" id="2482724"/>
    <lineage>
        <taxon>Bacteria</taxon>
        <taxon>Pseudomonadati</taxon>
        <taxon>Bacteroidota</taxon>
        <taxon>Cytophagia</taxon>
        <taxon>Cytophagales</taxon>
        <taxon>Chryseotaleaceae</taxon>
        <taxon>Chryseotalea</taxon>
    </lineage>
</organism>
<keyword evidence="2" id="KW-0812">Transmembrane</keyword>
<feature type="coiled-coil region" evidence="1">
    <location>
        <begin position="65"/>
        <end position="92"/>
    </location>
</feature>
<name>A0A401UD63_9BACT</name>
<proteinExistence type="predicted"/>
<sequence length="107" mass="12083">MNRNRIIFYIAFGTFHLGAFIFTVMLNNDTGLLFKMVSYVPMFKWVTFAGLLMLLADAGWSFIANRNASKENAALTQELNMLKAKLFDLQEAAKKQAAIVAQKEAEK</sequence>
<keyword evidence="2" id="KW-0472">Membrane</keyword>
<dbReference type="Proteomes" id="UP000288227">
    <property type="component" value="Unassembled WGS sequence"/>
</dbReference>
<dbReference type="RefSeq" id="WP_127123479.1">
    <property type="nucleotide sequence ID" value="NZ_BHXQ01000005.1"/>
</dbReference>
<dbReference type="OrthoDB" id="982073at2"/>
<evidence type="ECO:0008006" key="5">
    <source>
        <dbReference type="Google" id="ProtNLM"/>
    </source>
</evidence>
<gene>
    <name evidence="3" type="ORF">SanaruYs_30760</name>
</gene>
<accession>A0A401UD63</accession>
<comment type="caution">
    <text evidence="3">The sequence shown here is derived from an EMBL/GenBank/DDBJ whole genome shotgun (WGS) entry which is preliminary data.</text>
</comment>
<feature type="transmembrane region" description="Helical" evidence="2">
    <location>
        <begin position="7"/>
        <end position="25"/>
    </location>
</feature>
<evidence type="ECO:0000313" key="4">
    <source>
        <dbReference type="Proteomes" id="UP000288227"/>
    </source>
</evidence>
<dbReference type="EMBL" id="BHXQ01000005">
    <property type="protein sequence ID" value="GCC52837.1"/>
    <property type="molecule type" value="Genomic_DNA"/>
</dbReference>
<keyword evidence="4" id="KW-1185">Reference proteome</keyword>
<keyword evidence="1" id="KW-0175">Coiled coil</keyword>